<reference evidence="3 4" key="1">
    <citation type="journal article" date="2014" name="BMC Genomics">
        <title>Comparative genomics of the major fungal agents of human and animal Sporotrichosis: Sporothrix schenckii and Sporothrix brasiliensis.</title>
        <authorList>
            <person name="Teixeira M.M."/>
            <person name="de Almeida L.G."/>
            <person name="Kubitschek-Barreira P."/>
            <person name="Alves F.L."/>
            <person name="Kioshima E.S."/>
            <person name="Abadio A.K."/>
            <person name="Fernandes L."/>
            <person name="Derengowski L.S."/>
            <person name="Ferreira K.S."/>
            <person name="Souza R.C."/>
            <person name="Ruiz J.C."/>
            <person name="de Andrade N.C."/>
            <person name="Paes H.C."/>
            <person name="Nicola A.M."/>
            <person name="Albuquerque P."/>
            <person name="Gerber A.L."/>
            <person name="Martins V.P."/>
            <person name="Peconick L.D."/>
            <person name="Neto A.V."/>
            <person name="Chaucanez C.B."/>
            <person name="Silva P.A."/>
            <person name="Cunha O.L."/>
            <person name="de Oliveira F.F."/>
            <person name="dos Santos T.C."/>
            <person name="Barros A.L."/>
            <person name="Soares M.A."/>
            <person name="de Oliveira L.M."/>
            <person name="Marini M.M."/>
            <person name="Villalobos-Duno H."/>
            <person name="Cunha M.M."/>
            <person name="de Hoog S."/>
            <person name="da Silveira J.F."/>
            <person name="Henrissat B."/>
            <person name="Nino-Vega G.A."/>
            <person name="Cisalpino P.S."/>
            <person name="Mora-Montes H.M."/>
            <person name="Almeida S.R."/>
            <person name="Stajich J.E."/>
            <person name="Lopes-Bezerra L.M."/>
            <person name="Vasconcelos A.T."/>
            <person name="Felipe M.S."/>
        </authorList>
    </citation>
    <scope>NUCLEOTIDE SEQUENCE [LARGE SCALE GENOMIC DNA]</scope>
    <source>
        <strain evidence="3 4">5110</strain>
    </source>
</reference>
<organism evidence="3 4">
    <name type="scientific">Sporothrix brasiliensis 5110</name>
    <dbReference type="NCBI Taxonomy" id="1398154"/>
    <lineage>
        <taxon>Eukaryota</taxon>
        <taxon>Fungi</taxon>
        <taxon>Dikarya</taxon>
        <taxon>Ascomycota</taxon>
        <taxon>Pezizomycotina</taxon>
        <taxon>Sordariomycetes</taxon>
        <taxon>Sordariomycetidae</taxon>
        <taxon>Ophiostomatales</taxon>
        <taxon>Ophiostomataceae</taxon>
        <taxon>Sporothrix</taxon>
    </lineage>
</organism>
<dbReference type="GeneID" id="63677140"/>
<keyword evidence="4" id="KW-1185">Reference proteome</keyword>
<dbReference type="InterPro" id="IPR046676">
    <property type="entry name" value="DUF6546"/>
</dbReference>
<protein>
    <recommendedName>
        <fullName evidence="2">DUF6546 domain-containing protein</fullName>
    </recommendedName>
</protein>
<accession>A0A0C2J1X8</accession>
<dbReference type="EMBL" id="AWTV01000001">
    <property type="protein sequence ID" value="KIH95321.1"/>
    <property type="molecule type" value="Genomic_DNA"/>
</dbReference>
<dbReference type="RefSeq" id="XP_040623331.1">
    <property type="nucleotide sequence ID" value="XM_040762219.1"/>
</dbReference>
<sequence length="538" mass="61010">MASWQRLPTEIKLAIWGSVAKDAEDDRRTRKLQLDKSQKPVSLAPFAAVALDWQSFFEQATFRRLFIEDDEVDRFVALVKGPRKKQRLGYIRHLHFHGRLDDYDCSQCSTLPSTEALKRDDERLVVALSALMAVLATWDDTPTGQDGQDGRDSQSGQDGQGPAGLTLELSSSSWSDPYHTIRNFRHYREYPYDAVEDMDERCTAYDRYQARERDFPNNTHGWEAGDWRQRLAGAASAIGRVLGGEPLGHAMQLARPTQAGVAKQLDNSQSAEIGGVDVVPVKIVHKLLMRRRFYRGIDQRLFQTLVSCTSNGLDGAHMEVWEPESIGHVQKIVRSTRLREHVALSYVLDATTIFESAKTQLQAAKDTATDQTSQITGAFWPRLATLALTDICLAPNQPVEYGSRAVRLAAEMITHLPALEILELWYGNKEHGCLFRFESTRRSAAARPVITMLTTWDEKPTWWTPKLESLWAESAALFSPYPLRVEHRVLPEMLSPRNNRLAPYMRVIGNLELRDRVIDPVSLYDMVQDPTYAVSWPE</sequence>
<feature type="domain" description="DUF6546" evidence="2">
    <location>
        <begin position="329"/>
        <end position="519"/>
    </location>
</feature>
<proteinExistence type="predicted"/>
<comment type="caution">
    <text evidence="3">The sequence shown here is derived from an EMBL/GenBank/DDBJ whole genome shotgun (WGS) entry which is preliminary data.</text>
</comment>
<dbReference type="VEuPathDB" id="FungiDB:SPBR_03931"/>
<dbReference type="AlphaFoldDB" id="A0A0C2J1X8"/>
<dbReference type="HOGENOM" id="CLU_516971_0_0_1"/>
<gene>
    <name evidence="3" type="ORF">SPBR_03931</name>
</gene>
<evidence type="ECO:0000256" key="1">
    <source>
        <dbReference type="SAM" id="MobiDB-lite"/>
    </source>
</evidence>
<dbReference type="OrthoDB" id="4802432at2759"/>
<feature type="region of interest" description="Disordered" evidence="1">
    <location>
        <begin position="139"/>
        <end position="171"/>
    </location>
</feature>
<dbReference type="Pfam" id="PF20183">
    <property type="entry name" value="DUF6546"/>
    <property type="match status" value="1"/>
</dbReference>
<name>A0A0C2J1X8_9PEZI</name>
<evidence type="ECO:0000313" key="3">
    <source>
        <dbReference type="EMBL" id="KIH95321.1"/>
    </source>
</evidence>
<evidence type="ECO:0000313" key="4">
    <source>
        <dbReference type="Proteomes" id="UP000031575"/>
    </source>
</evidence>
<dbReference type="Proteomes" id="UP000031575">
    <property type="component" value="Unassembled WGS sequence"/>
</dbReference>
<evidence type="ECO:0000259" key="2">
    <source>
        <dbReference type="Pfam" id="PF20183"/>
    </source>
</evidence>